<dbReference type="EMBL" id="DSKY01000010">
    <property type="protein sequence ID" value="HDY58609.1"/>
    <property type="molecule type" value="Genomic_DNA"/>
</dbReference>
<dbReference type="PANTHER" id="PTHR43229">
    <property type="entry name" value="NODULATION PROTEIN J"/>
    <property type="match status" value="1"/>
</dbReference>
<reference evidence="7" key="1">
    <citation type="journal article" date="2020" name="mSystems">
        <title>Genome- and Community-Level Interaction Insights into Carbon Utilization and Element Cycling Functions of Hydrothermarchaeota in Hydrothermal Sediment.</title>
        <authorList>
            <person name="Zhou Z."/>
            <person name="Liu Y."/>
            <person name="Xu W."/>
            <person name="Pan J."/>
            <person name="Luo Z.H."/>
            <person name="Li M."/>
        </authorList>
    </citation>
    <scope>NUCLEOTIDE SEQUENCE [LARGE SCALE GENOMIC DNA]</scope>
    <source>
        <strain evidence="7">SpSt-258</strain>
    </source>
</reference>
<dbReference type="GO" id="GO:0140359">
    <property type="term" value="F:ABC-type transporter activity"/>
    <property type="evidence" value="ECO:0007669"/>
    <property type="project" value="InterPro"/>
</dbReference>
<keyword evidence="3 5" id="KW-1133">Transmembrane helix</keyword>
<evidence type="ECO:0000256" key="2">
    <source>
        <dbReference type="ARBA" id="ARBA00022692"/>
    </source>
</evidence>
<keyword evidence="4 5" id="KW-0472">Membrane</keyword>
<feature type="transmembrane region" description="Helical" evidence="5">
    <location>
        <begin position="147"/>
        <end position="172"/>
    </location>
</feature>
<sequence length="267" mass="29839">MNIILAEIKKSYKILLAYPVEIAFWIFSPLLWAVPLVFQGKALIGGLSSEKFGEIAGTPDFIPYVLIGAIISTYMASSVWSMGFAMRDETFYGTLEHILSAPVKPVYILLGKAIFNSFLATTYVIIQLGICIIIFGLKITLYKIVPIVFFLILLIAGLYGIGFAAAGLTLLVKEAHGLLHLFEYILFLFSPIRYPVEINPITKAISVIIPLTYALIALRGLLLNIRFDFWKNSLILIGIDLIIIPLGLYIFSWVDRHTRQKGTLGEY</sequence>
<keyword evidence="5" id="KW-1003">Cell membrane</keyword>
<organism evidence="7">
    <name type="scientific">candidate division WOR-3 bacterium</name>
    <dbReference type="NCBI Taxonomy" id="2052148"/>
    <lineage>
        <taxon>Bacteria</taxon>
        <taxon>Bacteria division WOR-3</taxon>
    </lineage>
</organism>
<protein>
    <recommendedName>
        <fullName evidence="5">Transport permease protein</fullName>
    </recommendedName>
</protein>
<evidence type="ECO:0000256" key="4">
    <source>
        <dbReference type="ARBA" id="ARBA00023136"/>
    </source>
</evidence>
<evidence type="ECO:0000313" key="7">
    <source>
        <dbReference type="EMBL" id="HDY58609.1"/>
    </source>
</evidence>
<dbReference type="PIRSF" id="PIRSF006648">
    <property type="entry name" value="DrrB"/>
    <property type="match status" value="1"/>
</dbReference>
<comment type="caution">
    <text evidence="7">The sequence shown here is derived from an EMBL/GenBank/DDBJ whole genome shotgun (WGS) entry which is preliminary data.</text>
</comment>
<feature type="transmembrane region" description="Helical" evidence="5">
    <location>
        <begin position="208"/>
        <end position="227"/>
    </location>
</feature>
<dbReference type="GO" id="GO:0043190">
    <property type="term" value="C:ATP-binding cassette (ABC) transporter complex"/>
    <property type="evidence" value="ECO:0007669"/>
    <property type="project" value="InterPro"/>
</dbReference>
<name>A0A7V0Z4W7_UNCW3</name>
<proteinExistence type="inferred from homology"/>
<dbReference type="PROSITE" id="PS51012">
    <property type="entry name" value="ABC_TM2"/>
    <property type="match status" value="1"/>
</dbReference>
<dbReference type="InterPro" id="IPR000412">
    <property type="entry name" value="ABC_2_transport"/>
</dbReference>
<keyword evidence="2 5" id="KW-0812">Transmembrane</keyword>
<gene>
    <name evidence="7" type="ORF">ENP86_03535</name>
</gene>
<dbReference type="InterPro" id="IPR051784">
    <property type="entry name" value="Nod_factor_ABC_transporter"/>
</dbReference>
<dbReference type="AlphaFoldDB" id="A0A7V0Z4W7"/>
<evidence type="ECO:0000256" key="5">
    <source>
        <dbReference type="RuleBase" id="RU361157"/>
    </source>
</evidence>
<feature type="transmembrane region" description="Helical" evidence="5">
    <location>
        <begin position="22"/>
        <end position="40"/>
    </location>
</feature>
<dbReference type="PANTHER" id="PTHR43229:SF6">
    <property type="entry name" value="ABC-TYPE MULTIDRUG TRANSPORT SYSTEM, PERMEASE COMPONENT"/>
    <property type="match status" value="1"/>
</dbReference>
<comment type="subcellular location">
    <subcellularLocation>
        <location evidence="5">Cell membrane</location>
        <topology evidence="5">Multi-pass membrane protein</topology>
    </subcellularLocation>
    <subcellularLocation>
        <location evidence="1">Membrane</location>
        <topology evidence="1">Multi-pass membrane protein</topology>
    </subcellularLocation>
</comment>
<keyword evidence="5" id="KW-0813">Transport</keyword>
<dbReference type="InterPro" id="IPR013525">
    <property type="entry name" value="ABC2_TM"/>
</dbReference>
<feature type="transmembrane region" description="Helical" evidence="5">
    <location>
        <begin position="106"/>
        <end position="135"/>
    </location>
</feature>
<feature type="transmembrane region" description="Helical" evidence="5">
    <location>
        <begin position="178"/>
        <end position="196"/>
    </location>
</feature>
<feature type="transmembrane region" description="Helical" evidence="5">
    <location>
        <begin position="61"/>
        <end position="86"/>
    </location>
</feature>
<dbReference type="Pfam" id="PF01061">
    <property type="entry name" value="ABC2_membrane"/>
    <property type="match status" value="1"/>
</dbReference>
<accession>A0A7V0Z4W7</accession>
<comment type="similarity">
    <text evidence="5">Belongs to the ABC-2 integral membrane protein family.</text>
</comment>
<feature type="domain" description="ABC transmembrane type-2" evidence="6">
    <location>
        <begin position="20"/>
        <end position="254"/>
    </location>
</feature>
<evidence type="ECO:0000256" key="3">
    <source>
        <dbReference type="ARBA" id="ARBA00022989"/>
    </source>
</evidence>
<feature type="transmembrane region" description="Helical" evidence="5">
    <location>
        <begin position="233"/>
        <end position="254"/>
    </location>
</feature>
<evidence type="ECO:0000259" key="6">
    <source>
        <dbReference type="PROSITE" id="PS51012"/>
    </source>
</evidence>
<dbReference type="InterPro" id="IPR047817">
    <property type="entry name" value="ABC2_TM_bact-type"/>
</dbReference>
<evidence type="ECO:0000256" key="1">
    <source>
        <dbReference type="ARBA" id="ARBA00004141"/>
    </source>
</evidence>